<dbReference type="RefSeq" id="XP_026673847.1">
    <property type="nucleotide sequence ID" value="XM_026818046.1"/>
</dbReference>
<protein>
    <submittedName>
        <fullName evidence="2">Uncharacterized protein LOC113464990</fullName>
    </submittedName>
</protein>
<evidence type="ECO:0000313" key="2">
    <source>
        <dbReference type="RefSeq" id="XP_026673847.1"/>
    </source>
</evidence>
<sequence>MTAWQLIHEEYNSSLIISSKRTIAQLKKFWSNLKVQHRDVLTKEWQHVLRTEGGPPLSSTVQPDPYIAALTPDLMYTAPVLYTSNNTEDNSIKGRGSGPKASLINDTKEMEDISEAAVSEEVAETISESEIAINDDAAVVQTVKQGEKKELQNLEVERMRLKVQQAQS</sequence>
<dbReference type="KEGG" id="ccal:113464990"/>
<accession>A0AAJ7SAF8</accession>
<gene>
    <name evidence="2" type="primary">LOC113464990</name>
</gene>
<dbReference type="GeneID" id="113464990"/>
<reference evidence="2" key="1">
    <citation type="submission" date="2025-08" db="UniProtKB">
        <authorList>
            <consortium name="RefSeq"/>
        </authorList>
    </citation>
    <scope>IDENTIFICATION</scope>
    <source>
        <tissue evidence="2">Whole body</tissue>
    </source>
</reference>
<name>A0AAJ7SAF8_9HYME</name>
<evidence type="ECO:0000313" key="1">
    <source>
        <dbReference type="Proteomes" id="UP000694925"/>
    </source>
</evidence>
<proteinExistence type="predicted"/>
<dbReference type="AlphaFoldDB" id="A0AAJ7SAF8"/>
<keyword evidence="1" id="KW-1185">Reference proteome</keyword>
<dbReference type="Proteomes" id="UP000694925">
    <property type="component" value="Unplaced"/>
</dbReference>
<organism evidence="1 2">
    <name type="scientific">Ceratina calcarata</name>
    <dbReference type="NCBI Taxonomy" id="156304"/>
    <lineage>
        <taxon>Eukaryota</taxon>
        <taxon>Metazoa</taxon>
        <taxon>Ecdysozoa</taxon>
        <taxon>Arthropoda</taxon>
        <taxon>Hexapoda</taxon>
        <taxon>Insecta</taxon>
        <taxon>Pterygota</taxon>
        <taxon>Neoptera</taxon>
        <taxon>Endopterygota</taxon>
        <taxon>Hymenoptera</taxon>
        <taxon>Apocrita</taxon>
        <taxon>Aculeata</taxon>
        <taxon>Apoidea</taxon>
        <taxon>Anthophila</taxon>
        <taxon>Apidae</taxon>
        <taxon>Ceratina</taxon>
        <taxon>Zadontomerus</taxon>
    </lineage>
</organism>